<name>A0A6J5T836_9CAUD</name>
<proteinExistence type="predicted"/>
<gene>
    <name evidence="1" type="ORF">UFOVP23_22</name>
</gene>
<dbReference type="EMBL" id="LR797815">
    <property type="protein sequence ID" value="CAB4240818.1"/>
    <property type="molecule type" value="Genomic_DNA"/>
</dbReference>
<protein>
    <submittedName>
        <fullName evidence="1">Uncharacterized protein</fullName>
    </submittedName>
</protein>
<evidence type="ECO:0000313" key="1">
    <source>
        <dbReference type="EMBL" id="CAB4240818.1"/>
    </source>
</evidence>
<organism evidence="1">
    <name type="scientific">uncultured Caudovirales phage</name>
    <dbReference type="NCBI Taxonomy" id="2100421"/>
    <lineage>
        <taxon>Viruses</taxon>
        <taxon>Duplodnaviria</taxon>
        <taxon>Heunggongvirae</taxon>
        <taxon>Uroviricota</taxon>
        <taxon>Caudoviricetes</taxon>
        <taxon>Peduoviridae</taxon>
        <taxon>Maltschvirus</taxon>
        <taxon>Maltschvirus maltsch</taxon>
    </lineage>
</organism>
<sequence length="55" mass="6542">MMTLKEIIEGIEYAIEDIEEQDSVIVREADLHNLLHWVKNRLVELINIYEMEGKN</sequence>
<reference evidence="1" key="1">
    <citation type="submission" date="2020-05" db="EMBL/GenBank/DDBJ databases">
        <authorList>
            <person name="Chiriac C."/>
            <person name="Salcher M."/>
            <person name="Ghai R."/>
            <person name="Kavagutti S V."/>
        </authorList>
    </citation>
    <scope>NUCLEOTIDE SEQUENCE</scope>
</reference>
<accession>A0A6J5T836</accession>